<evidence type="ECO:0000256" key="11">
    <source>
        <dbReference type="ARBA" id="ARBA00023235"/>
    </source>
</evidence>
<dbReference type="GO" id="GO:0005829">
    <property type="term" value="C:cytosol"/>
    <property type="evidence" value="ECO:0007669"/>
    <property type="project" value="TreeGrafter"/>
</dbReference>
<evidence type="ECO:0000313" key="19">
    <source>
        <dbReference type="Proteomes" id="UP000438182"/>
    </source>
</evidence>
<dbReference type="EMBL" id="WSTA01000095">
    <property type="protein sequence ID" value="MWC00026.1"/>
    <property type="molecule type" value="Genomic_DNA"/>
</dbReference>
<keyword evidence="2" id="KW-0540">Nuclease</keyword>
<dbReference type="InterPro" id="IPR027417">
    <property type="entry name" value="P-loop_NTPase"/>
</dbReference>
<evidence type="ECO:0000256" key="5">
    <source>
        <dbReference type="ARBA" id="ARBA00022801"/>
    </source>
</evidence>
<dbReference type="Gene3D" id="1.10.486.10">
    <property type="entry name" value="PCRA, domain 4"/>
    <property type="match status" value="1"/>
</dbReference>
<keyword evidence="4" id="KW-0227">DNA damage</keyword>
<dbReference type="GO" id="GO:0000725">
    <property type="term" value="P:recombinational repair"/>
    <property type="evidence" value="ECO:0007669"/>
    <property type="project" value="TreeGrafter"/>
</dbReference>
<dbReference type="GO" id="GO:0033202">
    <property type="term" value="C:DNA helicase complex"/>
    <property type="evidence" value="ECO:0007669"/>
    <property type="project" value="TreeGrafter"/>
</dbReference>
<feature type="domain" description="UvrD-like helicase C-terminal" evidence="17">
    <location>
        <begin position="328"/>
        <end position="627"/>
    </location>
</feature>
<evidence type="ECO:0000256" key="12">
    <source>
        <dbReference type="ARBA" id="ARBA00034617"/>
    </source>
</evidence>
<keyword evidence="5 15" id="KW-0378">Hydrolase</keyword>
<dbReference type="InterPro" id="IPR014017">
    <property type="entry name" value="DNA_helicase_UvrD-like_C"/>
</dbReference>
<dbReference type="GO" id="GO:0003677">
    <property type="term" value="F:DNA binding"/>
    <property type="evidence" value="ECO:0007669"/>
    <property type="project" value="UniProtKB-KW"/>
</dbReference>
<evidence type="ECO:0000256" key="14">
    <source>
        <dbReference type="ARBA" id="ARBA00048988"/>
    </source>
</evidence>
<keyword evidence="10" id="KW-0234">DNA repair</keyword>
<evidence type="ECO:0000256" key="3">
    <source>
        <dbReference type="ARBA" id="ARBA00022741"/>
    </source>
</evidence>
<dbReference type="EC" id="5.6.2.4" evidence="13"/>
<evidence type="ECO:0000256" key="7">
    <source>
        <dbReference type="ARBA" id="ARBA00022839"/>
    </source>
</evidence>
<evidence type="ECO:0000256" key="6">
    <source>
        <dbReference type="ARBA" id="ARBA00022806"/>
    </source>
</evidence>
<comment type="similarity">
    <text evidence="1">Belongs to the helicase family. UvrD subfamily.</text>
</comment>
<dbReference type="Pfam" id="PF12705">
    <property type="entry name" value="PDDEXK_1"/>
    <property type="match status" value="1"/>
</dbReference>
<accession>A0A6I4P4Y6</accession>
<keyword evidence="11" id="KW-0413">Isomerase</keyword>
<dbReference type="PANTHER" id="PTHR11070:SF59">
    <property type="entry name" value="DNA 3'-5' HELICASE"/>
    <property type="match status" value="1"/>
</dbReference>
<name>A0A6I4P4Y6_9MICO</name>
<evidence type="ECO:0000256" key="1">
    <source>
        <dbReference type="ARBA" id="ARBA00009922"/>
    </source>
</evidence>
<evidence type="ECO:0000259" key="16">
    <source>
        <dbReference type="PROSITE" id="PS51198"/>
    </source>
</evidence>
<dbReference type="InterPro" id="IPR013986">
    <property type="entry name" value="DExx_box_DNA_helicase_dom_sf"/>
</dbReference>
<dbReference type="InterPro" id="IPR011604">
    <property type="entry name" value="PDDEXK-like_dom_sf"/>
</dbReference>
<dbReference type="PROSITE" id="PS51198">
    <property type="entry name" value="UVRD_HELICASE_ATP_BIND"/>
    <property type="match status" value="1"/>
</dbReference>
<dbReference type="SUPFAM" id="SSF52540">
    <property type="entry name" value="P-loop containing nucleoside triphosphate hydrolases"/>
    <property type="match status" value="1"/>
</dbReference>
<dbReference type="AlphaFoldDB" id="A0A6I4P4Y6"/>
<evidence type="ECO:0000256" key="10">
    <source>
        <dbReference type="ARBA" id="ARBA00023204"/>
    </source>
</evidence>
<dbReference type="GO" id="GO:0004527">
    <property type="term" value="F:exonuclease activity"/>
    <property type="evidence" value="ECO:0007669"/>
    <property type="project" value="UniProtKB-KW"/>
</dbReference>
<dbReference type="InterPro" id="IPR000212">
    <property type="entry name" value="DNA_helicase_UvrD/REP"/>
</dbReference>
<proteinExistence type="inferred from homology"/>
<reference evidence="18 19" key="1">
    <citation type="submission" date="2019-12" db="EMBL/GenBank/DDBJ databases">
        <authorList>
            <person name="Kim Y.S."/>
        </authorList>
    </citation>
    <scope>NUCLEOTIDE SEQUENCE [LARGE SCALE GENOMIC DNA]</scope>
    <source>
        <strain evidence="18 19">MMS17-SY077</strain>
    </source>
</reference>
<dbReference type="Pfam" id="PF00580">
    <property type="entry name" value="UvrD-helicase"/>
    <property type="match status" value="1"/>
</dbReference>
<evidence type="ECO:0000259" key="17">
    <source>
        <dbReference type="PROSITE" id="PS51217"/>
    </source>
</evidence>
<organism evidence="18 19">
    <name type="scientific">Agromyces seonyuensis</name>
    <dbReference type="NCBI Taxonomy" id="2662446"/>
    <lineage>
        <taxon>Bacteria</taxon>
        <taxon>Bacillati</taxon>
        <taxon>Actinomycetota</taxon>
        <taxon>Actinomycetes</taxon>
        <taxon>Micrococcales</taxon>
        <taxon>Microbacteriaceae</taxon>
        <taxon>Agromyces</taxon>
    </lineage>
</organism>
<gene>
    <name evidence="18" type="ORF">GB864_15875</name>
</gene>
<dbReference type="PANTHER" id="PTHR11070">
    <property type="entry name" value="UVRD / RECB / PCRA DNA HELICASE FAMILY MEMBER"/>
    <property type="match status" value="1"/>
</dbReference>
<comment type="catalytic activity">
    <reaction evidence="12">
        <text>Couples ATP hydrolysis with the unwinding of duplex DNA by translocating in the 3'-5' direction.</text>
        <dbReference type="EC" id="5.6.2.4"/>
    </reaction>
</comment>
<feature type="domain" description="UvrD-like helicase ATP-binding" evidence="16">
    <location>
        <begin position="10"/>
        <end position="311"/>
    </location>
</feature>
<keyword evidence="6 15" id="KW-0347">Helicase</keyword>
<dbReference type="Proteomes" id="UP000438182">
    <property type="component" value="Unassembled WGS sequence"/>
</dbReference>
<keyword evidence="3 15" id="KW-0547">Nucleotide-binding</keyword>
<evidence type="ECO:0000256" key="4">
    <source>
        <dbReference type="ARBA" id="ARBA00022763"/>
    </source>
</evidence>
<dbReference type="RefSeq" id="WP_160426678.1">
    <property type="nucleotide sequence ID" value="NZ_WSTA01000095.1"/>
</dbReference>
<comment type="catalytic activity">
    <reaction evidence="14">
        <text>ATP + H2O = ADP + phosphate + H(+)</text>
        <dbReference type="Rhea" id="RHEA:13065"/>
        <dbReference type="ChEBI" id="CHEBI:15377"/>
        <dbReference type="ChEBI" id="CHEBI:15378"/>
        <dbReference type="ChEBI" id="CHEBI:30616"/>
        <dbReference type="ChEBI" id="CHEBI:43474"/>
        <dbReference type="ChEBI" id="CHEBI:456216"/>
        <dbReference type="EC" id="5.6.2.4"/>
    </reaction>
</comment>
<keyword evidence="7" id="KW-0269">Exonuclease</keyword>
<dbReference type="Gene3D" id="3.40.50.300">
    <property type="entry name" value="P-loop containing nucleotide triphosphate hydrolases"/>
    <property type="match status" value="2"/>
</dbReference>
<dbReference type="InterPro" id="IPR014016">
    <property type="entry name" value="UvrD-like_ATP-bd"/>
</dbReference>
<dbReference type="PROSITE" id="PS51217">
    <property type="entry name" value="UVRD_HELICASE_CTER"/>
    <property type="match status" value="1"/>
</dbReference>
<evidence type="ECO:0000256" key="2">
    <source>
        <dbReference type="ARBA" id="ARBA00022722"/>
    </source>
</evidence>
<evidence type="ECO:0000256" key="9">
    <source>
        <dbReference type="ARBA" id="ARBA00023125"/>
    </source>
</evidence>
<evidence type="ECO:0000313" key="18">
    <source>
        <dbReference type="EMBL" id="MWC00026.1"/>
    </source>
</evidence>
<dbReference type="Gene3D" id="3.90.320.10">
    <property type="match status" value="1"/>
</dbReference>
<dbReference type="InterPro" id="IPR038726">
    <property type="entry name" value="PDDEXK_AddAB-type"/>
</dbReference>
<keyword evidence="19" id="KW-1185">Reference proteome</keyword>
<protein>
    <recommendedName>
        <fullName evidence="13">DNA 3'-5' helicase</fullName>
        <ecNumber evidence="13">5.6.2.4</ecNumber>
    </recommendedName>
</protein>
<keyword evidence="8 15" id="KW-0067">ATP-binding</keyword>
<evidence type="ECO:0000256" key="8">
    <source>
        <dbReference type="ARBA" id="ARBA00022840"/>
    </source>
</evidence>
<evidence type="ECO:0000256" key="15">
    <source>
        <dbReference type="PROSITE-ProRule" id="PRU00560"/>
    </source>
</evidence>
<sequence>MQPETLPASVLDASQRRVLALEDGVSAAVFGAPGTGKTTTALELVADRVLGRGYAPEEVLVLSASRVAATALRDRLALRLGVPTVGPLARTANSVAFDLVRGREGESTMLLTGAEHDRLIAELLEGELDSGAGDRWAEPLTPDVRRLRGFRTQLRDLAMRAAEHAVTPAELAALGQRAGRPEWVAAAAFLDEYADVKDQARALRFDAAELAAYAAAIVGASRVDAEAAAALGSLARLRLVVVDDAQEQTAAAGRILAAFAQRGVAVIALGDPDVAANGFRGGRADLLGDLGAVLGLGDVPRLVLETVHRGRPELRALVAGVSAHIGTALGGLHRRAVMAAADDVRDDAVPADADPLAPVLGIEAVSSGVEIRRVAELLRERHLLDDVPWSRMAVVLRSGGDVPAFERGLALADVPTSAGTAARVALRDAPAAAALALVAEVAVGRRALDAEVAVRMLVGPVGRLDGVSLRRLRLALRQEELAAGGARTGDELLVEALSAAGRFATIRSQPANRAGRLAKVLADARAVATDGGTIEEILWAIWQGGGLAGEWSTQAEGTGLLAEEANRNLDAAVALFAAAERFVERSPESTPSRFLGELLEPDVPEDTLAPRAAADRVLVTTPAGLVGRDFDVVVLARMQEGVWPNLRPRGTLLHADRLPLVAAAVRSGAEPPAIETPAEVRAAVRSDELRLFALAASRATRQLVLTCVASEEEQPSKLMAYATERPAGRRRRPVQLRALVGVLRAEAAGAVPGADGSEAVAALALLAEQGVAGAHPEEWYGLLEPSTTAPLVDLDGDPGAVVAISPSQIERAEESPLGWFVDRVASPPSGVAASVGTIVHAVVEAAAAKNATSIDELWPEVESRFRALRFEAGWVAERELRGARRMAGGAAAYLADFADDERILLGAEGSFRLRVGRVELHGAIDRIETSPDGTTVIVDVKTGRTPPTATQVKTHAQLAAYQLAHREGALDELLEAGVAEAAERGDEVPQQILAGGAKLVYVAKPSRGTEFTVLTQQPFDDEAADGFRERLEHVGRLMAGSTFAGSTETGHGSLFSAWHYRVQVVPAVSA</sequence>
<dbReference type="Gene3D" id="1.10.10.160">
    <property type="match status" value="1"/>
</dbReference>
<dbReference type="GO" id="GO:0005524">
    <property type="term" value="F:ATP binding"/>
    <property type="evidence" value="ECO:0007669"/>
    <property type="project" value="UniProtKB-UniRule"/>
</dbReference>
<evidence type="ECO:0000256" key="13">
    <source>
        <dbReference type="ARBA" id="ARBA00034808"/>
    </source>
</evidence>
<dbReference type="GO" id="GO:0043138">
    <property type="term" value="F:3'-5' DNA helicase activity"/>
    <property type="evidence" value="ECO:0007669"/>
    <property type="project" value="UniProtKB-EC"/>
</dbReference>
<feature type="binding site" evidence="15">
    <location>
        <begin position="31"/>
        <end position="38"/>
    </location>
    <ligand>
        <name>ATP</name>
        <dbReference type="ChEBI" id="CHEBI:30616"/>
    </ligand>
</feature>
<keyword evidence="9" id="KW-0238">DNA-binding</keyword>
<comment type="caution">
    <text evidence="18">The sequence shown here is derived from an EMBL/GenBank/DDBJ whole genome shotgun (WGS) entry which is preliminary data.</text>
</comment>